<protein>
    <submittedName>
        <fullName evidence="1">Uncharacterized protein</fullName>
    </submittedName>
</protein>
<dbReference type="KEGG" id="lez:GLE_1217"/>
<dbReference type="PATRIC" id="fig|69.6.peg.1202"/>
<proteinExistence type="predicted"/>
<name>A0A0S2DDF3_LYSEN</name>
<dbReference type="STRING" id="69.GLE_1217"/>
<dbReference type="EMBL" id="CP013140">
    <property type="protein sequence ID" value="ALN56574.1"/>
    <property type="molecule type" value="Genomic_DNA"/>
</dbReference>
<organism evidence="1 2">
    <name type="scientific">Lysobacter enzymogenes</name>
    <dbReference type="NCBI Taxonomy" id="69"/>
    <lineage>
        <taxon>Bacteria</taxon>
        <taxon>Pseudomonadati</taxon>
        <taxon>Pseudomonadota</taxon>
        <taxon>Gammaproteobacteria</taxon>
        <taxon>Lysobacterales</taxon>
        <taxon>Lysobacteraceae</taxon>
        <taxon>Lysobacter</taxon>
    </lineage>
</organism>
<reference evidence="1 2" key="1">
    <citation type="submission" date="2015-11" db="EMBL/GenBank/DDBJ databases">
        <title>Genome sequences of Lysobacter enzymogenes strain C3 and Lysobacter antibioticus ATCC 29479.</title>
        <authorList>
            <person name="Kobayashi D.Y."/>
        </authorList>
    </citation>
    <scope>NUCLEOTIDE SEQUENCE [LARGE SCALE GENOMIC DNA]</scope>
    <source>
        <strain evidence="1 2">C3</strain>
    </source>
</reference>
<dbReference type="Proteomes" id="UP000061569">
    <property type="component" value="Chromosome"/>
</dbReference>
<sequence length="154" mass="15944">MNDPLPTAAPTPAPNAAPASASASKDADQLDLIGILYYVLAAFAALFSLFPLLHVGMGIAMLTGAFDQPGNPNPPPAAVGWVFVIFGAGFILCGLAFAALLVLGGRRMRQRRSHTLCAVVAGVSCMFMPFGTILGVFALVLLLKPETKALFGAN</sequence>
<dbReference type="AlphaFoldDB" id="A0A0S2DDF3"/>
<dbReference type="RefSeq" id="WP_057946606.1">
    <property type="nucleotide sequence ID" value="NZ_CP067396.1"/>
</dbReference>
<evidence type="ECO:0000313" key="2">
    <source>
        <dbReference type="Proteomes" id="UP000061569"/>
    </source>
</evidence>
<evidence type="ECO:0000313" key="1">
    <source>
        <dbReference type="EMBL" id="ALN56574.1"/>
    </source>
</evidence>
<accession>A0A0S2DDF3</accession>
<dbReference type="OrthoDB" id="281928at2"/>
<gene>
    <name evidence="1" type="ORF">GLE_1217</name>
</gene>